<dbReference type="Proteomes" id="UP000031668">
    <property type="component" value="Unassembled WGS sequence"/>
</dbReference>
<dbReference type="OrthoDB" id="331341at2759"/>
<keyword evidence="4" id="KW-1185">Reference proteome</keyword>
<evidence type="ECO:0000259" key="2">
    <source>
        <dbReference type="PROSITE" id="PS50829"/>
    </source>
</evidence>
<organism evidence="3 4">
    <name type="scientific">Thelohanellus kitauei</name>
    <name type="common">Myxosporean</name>
    <dbReference type="NCBI Taxonomy" id="669202"/>
    <lineage>
        <taxon>Eukaryota</taxon>
        <taxon>Metazoa</taxon>
        <taxon>Cnidaria</taxon>
        <taxon>Myxozoa</taxon>
        <taxon>Myxosporea</taxon>
        <taxon>Bivalvulida</taxon>
        <taxon>Platysporina</taxon>
        <taxon>Myxobolidae</taxon>
        <taxon>Thelohanellus</taxon>
    </lineage>
</organism>
<dbReference type="GO" id="GO:0005682">
    <property type="term" value="C:U5 snRNP"/>
    <property type="evidence" value="ECO:0007669"/>
    <property type="project" value="InterPro"/>
</dbReference>
<dbReference type="SMART" id="SM00444">
    <property type="entry name" value="GYF"/>
    <property type="match status" value="1"/>
</dbReference>
<name>A0A0C2MCV0_THEKT</name>
<evidence type="ECO:0000313" key="4">
    <source>
        <dbReference type="Proteomes" id="UP000031668"/>
    </source>
</evidence>
<dbReference type="InterPro" id="IPR039905">
    <property type="entry name" value="CD2BP2/Lin1"/>
</dbReference>
<comment type="caution">
    <text evidence="3">The sequence shown here is derived from an EMBL/GenBank/DDBJ whole genome shotgun (WGS) entry which is preliminary data.</text>
</comment>
<feature type="domain" description="GYF" evidence="2">
    <location>
        <begin position="219"/>
        <end position="273"/>
    </location>
</feature>
<feature type="region of interest" description="Disordered" evidence="1">
    <location>
        <begin position="18"/>
        <end position="38"/>
    </location>
</feature>
<dbReference type="InterPro" id="IPR003169">
    <property type="entry name" value="GYF"/>
</dbReference>
<dbReference type="AlphaFoldDB" id="A0A0C2MCV0"/>
<protein>
    <submittedName>
        <fullName evidence="3">CD2 antigen cytoplasmic tail-binding protein 2</fullName>
    </submittedName>
</protein>
<dbReference type="Gene3D" id="3.30.1490.40">
    <property type="match status" value="1"/>
</dbReference>
<feature type="compositionally biased region" description="Basic and acidic residues" evidence="1">
    <location>
        <begin position="23"/>
        <end position="37"/>
    </location>
</feature>
<proteinExistence type="predicted"/>
<dbReference type="PANTHER" id="PTHR13138">
    <property type="entry name" value="PROTEIN LIN1"/>
    <property type="match status" value="1"/>
</dbReference>
<dbReference type="PANTHER" id="PTHR13138:SF3">
    <property type="entry name" value="CD2 ANTIGEN CYTOPLASMIC TAIL-BINDING PROTEIN 2"/>
    <property type="match status" value="1"/>
</dbReference>
<gene>
    <name evidence="3" type="ORF">RF11_01487</name>
</gene>
<dbReference type="PROSITE" id="PS50829">
    <property type="entry name" value="GYF"/>
    <property type="match status" value="1"/>
</dbReference>
<accession>A0A0C2MCV0</accession>
<evidence type="ECO:0000313" key="3">
    <source>
        <dbReference type="EMBL" id="KII62114.1"/>
    </source>
</evidence>
<evidence type="ECO:0000256" key="1">
    <source>
        <dbReference type="SAM" id="MobiDB-lite"/>
    </source>
</evidence>
<sequence>MTKRVKFSDEVTEHLIDRSGYSDPDHYRDNHGTKEDGIQDLDDEDQMIKYLGKRSLRIEEIEGQEETTELGYDDVKITPFNLQEEYQEGHFDRSGNFIFDKNDEKSRDAWLDSIEWDDVKEIEEVPEIIDQPPKYVDKVNVIKNILKIINLDESVLSALKRLNRQRNESEKSGNDSSIILEQINELTGLADELLEEDGETYHKLGQDLQKEIQDEPMQTKKWYFKWRENSEAFGPYETNQMLTWNKAGFFHSGIFCKCLGFFDDQFVRSETLDFSSFM</sequence>
<reference evidence="3 4" key="1">
    <citation type="journal article" date="2014" name="Genome Biol. Evol.">
        <title>The genome of the myxosporean Thelohanellus kitauei shows adaptations to nutrient acquisition within its fish host.</title>
        <authorList>
            <person name="Yang Y."/>
            <person name="Xiong J."/>
            <person name="Zhou Z."/>
            <person name="Huo F."/>
            <person name="Miao W."/>
            <person name="Ran C."/>
            <person name="Liu Y."/>
            <person name="Zhang J."/>
            <person name="Feng J."/>
            <person name="Wang M."/>
            <person name="Wang M."/>
            <person name="Wang L."/>
            <person name="Yao B."/>
        </authorList>
    </citation>
    <scope>NUCLEOTIDE SEQUENCE [LARGE SCALE GENOMIC DNA]</scope>
    <source>
        <strain evidence="3">Wuqing</strain>
    </source>
</reference>
<dbReference type="SUPFAM" id="SSF55277">
    <property type="entry name" value="GYF domain"/>
    <property type="match status" value="1"/>
</dbReference>
<dbReference type="InterPro" id="IPR035445">
    <property type="entry name" value="GYF-like_dom_sf"/>
</dbReference>
<dbReference type="OMA" id="TQGHYHW"/>
<dbReference type="Pfam" id="PF02213">
    <property type="entry name" value="GYF"/>
    <property type="match status" value="1"/>
</dbReference>
<dbReference type="EMBL" id="JWZT01005104">
    <property type="protein sequence ID" value="KII62114.1"/>
    <property type="molecule type" value="Genomic_DNA"/>
</dbReference>